<reference evidence="2" key="1">
    <citation type="submission" date="2020-01" db="EMBL/GenBank/DDBJ databases">
        <title>Development of genomics and gene disruption for Polysphondylium violaceum indicates a role for the polyketide synthase stlB in stalk morphogenesis.</title>
        <authorList>
            <person name="Narita B."/>
            <person name="Kawabe Y."/>
            <person name="Kin K."/>
            <person name="Saito T."/>
            <person name="Gibbs R."/>
            <person name="Kuspa A."/>
            <person name="Muzny D."/>
            <person name="Queller D."/>
            <person name="Richards S."/>
            <person name="Strassman J."/>
            <person name="Sucgang R."/>
            <person name="Worley K."/>
            <person name="Schaap P."/>
        </authorList>
    </citation>
    <scope>NUCLEOTIDE SEQUENCE</scope>
    <source>
        <strain evidence="2">QSvi11</strain>
    </source>
</reference>
<sequence>MSTPTTPLKAVSPAVQKHVSSIWAKSVEVDGKAPHADNPTYPYLVTGVEQITPTREQVEAFETKRNALDRKIAPKKLETINCFYNPTSEGLVKKILQNGWKDTFQMNPEQLLLFSNANIAASHNKVMYHKMFIVRVTLGLEGSDYNITEGKQVKIKDLDSIISSFLVVYRNSLDPTPPQSPVTDRKVSSASTTPTKTTTTTTSISSPTTTKPGVTPGGLMGDGIICPSCQRQNAGNTRYCIRCGANL</sequence>
<dbReference type="AlphaFoldDB" id="A0A8J4UZS4"/>
<gene>
    <name evidence="2" type="ORF">CYY_003893</name>
</gene>
<accession>A0A8J4UZS4</accession>
<dbReference type="EMBL" id="AJWJ01000129">
    <property type="protein sequence ID" value="KAF2074790.1"/>
    <property type="molecule type" value="Genomic_DNA"/>
</dbReference>
<proteinExistence type="predicted"/>
<protein>
    <submittedName>
        <fullName evidence="2">Uncharacterized protein</fullName>
    </submittedName>
</protein>
<feature type="region of interest" description="Disordered" evidence="1">
    <location>
        <begin position="176"/>
        <end position="216"/>
    </location>
</feature>
<evidence type="ECO:0000313" key="2">
    <source>
        <dbReference type="EMBL" id="KAF2074790.1"/>
    </source>
</evidence>
<comment type="caution">
    <text evidence="2">The sequence shown here is derived from an EMBL/GenBank/DDBJ whole genome shotgun (WGS) entry which is preliminary data.</text>
</comment>
<keyword evidence="3" id="KW-1185">Reference proteome</keyword>
<name>A0A8J4UZS4_9MYCE</name>
<evidence type="ECO:0000313" key="3">
    <source>
        <dbReference type="Proteomes" id="UP000695562"/>
    </source>
</evidence>
<evidence type="ECO:0000256" key="1">
    <source>
        <dbReference type="SAM" id="MobiDB-lite"/>
    </source>
</evidence>
<organism evidence="2 3">
    <name type="scientific">Polysphondylium violaceum</name>
    <dbReference type="NCBI Taxonomy" id="133409"/>
    <lineage>
        <taxon>Eukaryota</taxon>
        <taxon>Amoebozoa</taxon>
        <taxon>Evosea</taxon>
        <taxon>Eumycetozoa</taxon>
        <taxon>Dictyostelia</taxon>
        <taxon>Dictyosteliales</taxon>
        <taxon>Dictyosteliaceae</taxon>
        <taxon>Polysphondylium</taxon>
    </lineage>
</organism>
<feature type="compositionally biased region" description="Low complexity" evidence="1">
    <location>
        <begin position="188"/>
        <end position="214"/>
    </location>
</feature>
<dbReference type="Proteomes" id="UP000695562">
    <property type="component" value="Unassembled WGS sequence"/>
</dbReference>
<dbReference type="OrthoDB" id="26879at2759"/>